<dbReference type="AlphaFoldDB" id="A0AAD9XTZ9"/>
<dbReference type="Proteomes" id="UP001280121">
    <property type="component" value="Unassembled WGS sequence"/>
</dbReference>
<dbReference type="EMBL" id="JANJYI010000001">
    <property type="protein sequence ID" value="KAK2665779.1"/>
    <property type="molecule type" value="Genomic_DNA"/>
</dbReference>
<name>A0AAD9XTZ9_9ROSI</name>
<proteinExistence type="predicted"/>
<keyword evidence="3" id="KW-1185">Reference proteome</keyword>
<evidence type="ECO:0000256" key="1">
    <source>
        <dbReference type="SAM" id="MobiDB-lite"/>
    </source>
</evidence>
<evidence type="ECO:0000313" key="2">
    <source>
        <dbReference type="EMBL" id="KAK2665779.1"/>
    </source>
</evidence>
<feature type="compositionally biased region" description="Low complexity" evidence="1">
    <location>
        <begin position="120"/>
        <end position="135"/>
    </location>
</feature>
<sequence>MQIDICQFDNNTCQSQLVPWRKDTFDVRTNPYIKSSFLLIGRGRQPPVNCGGSALVVLRFVAFVRQSSATILRSLQIAADPRFDIHLLLNHQHQLKENKRKNKNPSHSNTKTLAITPPLSGKNSHNSTFSSSSTLSQGVGLDVVAVWFWWRCGFGCGRGVGLEVVERIGGGVDLIVDSADWRWWCGFGGIGGDGELVWVWWSTFEAYTCLTAAEEVKNEIKKRTDSTEEEKRKN</sequence>
<feature type="region of interest" description="Disordered" evidence="1">
    <location>
        <begin position="96"/>
        <end position="135"/>
    </location>
</feature>
<comment type="caution">
    <text evidence="2">The sequence shown here is derived from an EMBL/GenBank/DDBJ whole genome shotgun (WGS) entry which is preliminary data.</text>
</comment>
<evidence type="ECO:0000313" key="3">
    <source>
        <dbReference type="Proteomes" id="UP001280121"/>
    </source>
</evidence>
<protein>
    <submittedName>
        <fullName evidence="2">Uncharacterized protein</fullName>
    </submittedName>
</protein>
<accession>A0AAD9XTZ9</accession>
<reference evidence="2" key="1">
    <citation type="journal article" date="2023" name="Plant J.">
        <title>Genome sequences and population genomics provide insights into the demographic history, inbreeding, and mutation load of two 'living fossil' tree species of Dipteronia.</title>
        <authorList>
            <person name="Feng Y."/>
            <person name="Comes H.P."/>
            <person name="Chen J."/>
            <person name="Zhu S."/>
            <person name="Lu R."/>
            <person name="Zhang X."/>
            <person name="Li P."/>
            <person name="Qiu J."/>
            <person name="Olsen K.M."/>
            <person name="Qiu Y."/>
        </authorList>
    </citation>
    <scope>NUCLEOTIDE SEQUENCE</scope>
    <source>
        <strain evidence="2">KIB01</strain>
    </source>
</reference>
<organism evidence="2 3">
    <name type="scientific">Dipteronia dyeriana</name>
    <dbReference type="NCBI Taxonomy" id="168575"/>
    <lineage>
        <taxon>Eukaryota</taxon>
        <taxon>Viridiplantae</taxon>
        <taxon>Streptophyta</taxon>
        <taxon>Embryophyta</taxon>
        <taxon>Tracheophyta</taxon>
        <taxon>Spermatophyta</taxon>
        <taxon>Magnoliopsida</taxon>
        <taxon>eudicotyledons</taxon>
        <taxon>Gunneridae</taxon>
        <taxon>Pentapetalae</taxon>
        <taxon>rosids</taxon>
        <taxon>malvids</taxon>
        <taxon>Sapindales</taxon>
        <taxon>Sapindaceae</taxon>
        <taxon>Hippocastanoideae</taxon>
        <taxon>Acereae</taxon>
        <taxon>Dipteronia</taxon>
    </lineage>
</organism>
<gene>
    <name evidence="2" type="ORF">Ddye_004353</name>
</gene>